<name>A0A6L7EL17_9ACTN</name>
<keyword evidence="2" id="KW-1005">Bacterial flagellum biogenesis</keyword>
<feature type="compositionally biased region" description="Low complexity" evidence="3">
    <location>
        <begin position="17"/>
        <end position="34"/>
    </location>
</feature>
<feature type="region of interest" description="Disordered" evidence="3">
    <location>
        <begin position="1"/>
        <end position="37"/>
    </location>
</feature>
<reference evidence="4 5" key="1">
    <citation type="submission" date="2019-12" db="EMBL/GenBank/DDBJ databases">
        <authorList>
            <person name="Kun Z."/>
        </authorList>
    </citation>
    <scope>NUCLEOTIDE SEQUENCE [LARGE SCALE GENOMIC DNA]</scope>
    <source>
        <strain evidence="4 5">YIM 123512</strain>
    </source>
</reference>
<proteinExistence type="inferred from homology"/>
<protein>
    <submittedName>
        <fullName evidence="4">Flagellar hook capping protein</fullName>
    </submittedName>
</protein>
<dbReference type="EMBL" id="WUEK01000001">
    <property type="protein sequence ID" value="MXG87957.1"/>
    <property type="molecule type" value="Genomic_DNA"/>
</dbReference>
<gene>
    <name evidence="4" type="ORF">GRQ65_00145</name>
</gene>
<keyword evidence="4" id="KW-0969">Cilium</keyword>
<evidence type="ECO:0000256" key="3">
    <source>
        <dbReference type="SAM" id="MobiDB-lite"/>
    </source>
</evidence>
<evidence type="ECO:0000256" key="1">
    <source>
        <dbReference type="ARBA" id="ARBA00010577"/>
    </source>
</evidence>
<evidence type="ECO:0000256" key="2">
    <source>
        <dbReference type="ARBA" id="ARBA00022795"/>
    </source>
</evidence>
<comment type="caution">
    <text evidence="4">The sequence shown here is derived from an EMBL/GenBank/DDBJ whole genome shotgun (WGS) entry which is preliminary data.</text>
</comment>
<keyword evidence="5" id="KW-1185">Reference proteome</keyword>
<organism evidence="4 5">
    <name type="scientific">Nocardioides flavescens</name>
    <dbReference type="NCBI Taxonomy" id="2691959"/>
    <lineage>
        <taxon>Bacteria</taxon>
        <taxon>Bacillati</taxon>
        <taxon>Actinomycetota</taxon>
        <taxon>Actinomycetes</taxon>
        <taxon>Propionibacteriales</taxon>
        <taxon>Nocardioidaceae</taxon>
        <taxon>Nocardioides</taxon>
    </lineage>
</organism>
<accession>A0A6L7EL17</accession>
<sequence length="166" mass="16569">MSIGAIEGPTGYPVASGTTGTTGTTPTGNGLSGTATTTKSKDKDVFLQLLVAQMKYQDPTNPTDSGEFLAQSAQFTALEKMQSVADQTGLLLGAQLAFGASGLVGKSVQYKLDDGRSGTGLVSGVQFGQTGPVLDIGGVEVPISNVQSVTTGTGTSTGTSTGTTTP</sequence>
<dbReference type="Pfam" id="PF03963">
    <property type="entry name" value="FlgD"/>
    <property type="match status" value="1"/>
</dbReference>
<dbReference type="InterPro" id="IPR005648">
    <property type="entry name" value="FlgD"/>
</dbReference>
<comment type="similarity">
    <text evidence="1">Belongs to the FlgD family.</text>
</comment>
<keyword evidence="4" id="KW-0966">Cell projection</keyword>
<evidence type="ECO:0000313" key="4">
    <source>
        <dbReference type="EMBL" id="MXG87957.1"/>
    </source>
</evidence>
<dbReference type="AlphaFoldDB" id="A0A6L7EL17"/>
<keyword evidence="4" id="KW-0282">Flagellum</keyword>
<dbReference type="RefSeq" id="WP_160873963.1">
    <property type="nucleotide sequence ID" value="NZ_WUEK01000001.1"/>
</dbReference>
<dbReference type="Proteomes" id="UP000473325">
    <property type="component" value="Unassembled WGS sequence"/>
</dbReference>
<evidence type="ECO:0000313" key="5">
    <source>
        <dbReference type="Proteomes" id="UP000473325"/>
    </source>
</evidence>
<dbReference type="GO" id="GO:0044781">
    <property type="term" value="P:bacterial-type flagellum organization"/>
    <property type="evidence" value="ECO:0007669"/>
    <property type="project" value="UniProtKB-KW"/>
</dbReference>